<reference evidence="1" key="1">
    <citation type="submission" date="2018-05" db="EMBL/GenBank/DDBJ databases">
        <authorList>
            <person name="Lanie J.A."/>
            <person name="Ng W.-L."/>
            <person name="Kazmierczak K.M."/>
            <person name="Andrzejewski T.M."/>
            <person name="Davidsen T.M."/>
            <person name="Wayne K.J."/>
            <person name="Tettelin H."/>
            <person name="Glass J.I."/>
            <person name="Rusch D."/>
            <person name="Podicherti R."/>
            <person name="Tsui H.-C.T."/>
            <person name="Winkler M.E."/>
        </authorList>
    </citation>
    <scope>NUCLEOTIDE SEQUENCE</scope>
</reference>
<accession>A0A382KCN8</accession>
<organism evidence="1">
    <name type="scientific">marine metagenome</name>
    <dbReference type="NCBI Taxonomy" id="408172"/>
    <lineage>
        <taxon>unclassified sequences</taxon>
        <taxon>metagenomes</taxon>
        <taxon>ecological metagenomes</taxon>
    </lineage>
</organism>
<name>A0A382KCN8_9ZZZZ</name>
<protein>
    <submittedName>
        <fullName evidence="1">Uncharacterized protein</fullName>
    </submittedName>
</protein>
<dbReference type="EMBL" id="UINC01078950">
    <property type="protein sequence ID" value="SVC20501.1"/>
    <property type="molecule type" value="Genomic_DNA"/>
</dbReference>
<sequence>MRYRLLQGRVAQGESTVFTRQGSLVQIQPRPP</sequence>
<proteinExistence type="predicted"/>
<dbReference type="AlphaFoldDB" id="A0A382KCN8"/>
<evidence type="ECO:0000313" key="1">
    <source>
        <dbReference type="EMBL" id="SVC20501.1"/>
    </source>
</evidence>
<gene>
    <name evidence="1" type="ORF">METZ01_LOCUS273355</name>
</gene>
<feature type="non-terminal residue" evidence="1">
    <location>
        <position position="32"/>
    </location>
</feature>